<proteinExistence type="predicted"/>
<evidence type="ECO:0000313" key="1">
    <source>
        <dbReference type="EMBL" id="ANP27923.1"/>
    </source>
</evidence>
<protein>
    <submittedName>
        <fullName evidence="1">Uncharacterized protein</fullName>
    </submittedName>
</protein>
<dbReference type="AlphaFoldDB" id="A0A1B0ZJ49"/>
<organism evidence="1 2">
    <name type="scientific">Dermabacter vaginalis</name>
    <dbReference type="NCBI Taxonomy" id="1630135"/>
    <lineage>
        <taxon>Bacteria</taxon>
        <taxon>Bacillati</taxon>
        <taxon>Actinomycetota</taxon>
        <taxon>Actinomycetes</taxon>
        <taxon>Micrococcales</taxon>
        <taxon>Dermabacteraceae</taxon>
        <taxon>Dermabacter</taxon>
    </lineage>
</organism>
<gene>
    <name evidence="1" type="ORF">DAD186_13730</name>
</gene>
<dbReference type="STRING" id="1630135.DAD186_13730"/>
<evidence type="ECO:0000313" key="2">
    <source>
        <dbReference type="Proteomes" id="UP000092596"/>
    </source>
</evidence>
<dbReference type="Proteomes" id="UP000092596">
    <property type="component" value="Chromosome"/>
</dbReference>
<dbReference type="EMBL" id="CP012117">
    <property type="protein sequence ID" value="ANP27923.1"/>
    <property type="molecule type" value="Genomic_DNA"/>
</dbReference>
<reference evidence="1 2" key="1">
    <citation type="submission" date="2015-06" db="EMBL/GenBank/DDBJ databases">
        <title>Investigation of pathophysiology for high-risk pregnancy and development of treatment modality based on it.</title>
        <authorList>
            <person name="Kim B.-C."/>
            <person name="Lim S."/>
        </authorList>
    </citation>
    <scope>NUCLEOTIDE SEQUENCE [LARGE SCALE GENOMIC DNA]</scope>
    <source>
        <strain evidence="1 2">AD1-86</strain>
    </source>
</reference>
<sequence length="48" mass="5591">MSAGRFTDSRAERVAQALGRLPWFALFFLRDLRLRPRLLMALSFSFDS</sequence>
<dbReference type="KEGG" id="dva:DAD186_13730"/>
<name>A0A1B0ZJ49_9MICO</name>
<accession>A0A1B0ZJ49</accession>